<evidence type="ECO:0000313" key="3">
    <source>
        <dbReference type="Proteomes" id="UP000194127"/>
    </source>
</evidence>
<dbReference type="STRING" id="670580.A0A1X6N859"/>
<dbReference type="GeneID" id="36329316"/>
<dbReference type="Proteomes" id="UP000194127">
    <property type="component" value="Unassembled WGS sequence"/>
</dbReference>
<feature type="compositionally biased region" description="Basic residues" evidence="1">
    <location>
        <begin position="333"/>
        <end position="350"/>
    </location>
</feature>
<dbReference type="EMBL" id="KZ110593">
    <property type="protein sequence ID" value="OSX64682.1"/>
    <property type="molecule type" value="Genomic_DNA"/>
</dbReference>
<protein>
    <submittedName>
        <fullName evidence="2">Uncharacterized protein</fullName>
    </submittedName>
</protein>
<evidence type="ECO:0000256" key="1">
    <source>
        <dbReference type="SAM" id="MobiDB-lite"/>
    </source>
</evidence>
<feature type="compositionally biased region" description="Pro residues" evidence="1">
    <location>
        <begin position="158"/>
        <end position="175"/>
    </location>
</feature>
<dbReference type="AlphaFoldDB" id="A0A1X6N859"/>
<feature type="region of interest" description="Disordered" evidence="1">
    <location>
        <begin position="1"/>
        <end position="175"/>
    </location>
</feature>
<name>A0A1X6N859_9APHY</name>
<feature type="compositionally biased region" description="Low complexity" evidence="1">
    <location>
        <begin position="315"/>
        <end position="329"/>
    </location>
</feature>
<dbReference type="RefSeq" id="XP_024341476.1">
    <property type="nucleotide sequence ID" value="XM_024484367.1"/>
</dbReference>
<keyword evidence="3" id="KW-1185">Reference proteome</keyword>
<feature type="compositionally biased region" description="Low complexity" evidence="1">
    <location>
        <begin position="137"/>
        <end position="151"/>
    </location>
</feature>
<feature type="compositionally biased region" description="Basic and acidic residues" evidence="1">
    <location>
        <begin position="86"/>
        <end position="95"/>
    </location>
</feature>
<proteinExistence type="predicted"/>
<accession>A0A1X6N859</accession>
<organism evidence="2 3">
    <name type="scientific">Postia placenta MAD-698-R-SB12</name>
    <dbReference type="NCBI Taxonomy" id="670580"/>
    <lineage>
        <taxon>Eukaryota</taxon>
        <taxon>Fungi</taxon>
        <taxon>Dikarya</taxon>
        <taxon>Basidiomycota</taxon>
        <taxon>Agaricomycotina</taxon>
        <taxon>Agaricomycetes</taxon>
        <taxon>Polyporales</taxon>
        <taxon>Adustoporiaceae</taxon>
        <taxon>Rhodonia</taxon>
    </lineage>
</organism>
<feature type="compositionally biased region" description="Basic and acidic residues" evidence="1">
    <location>
        <begin position="351"/>
        <end position="371"/>
    </location>
</feature>
<dbReference type="InterPro" id="IPR028018">
    <property type="entry name" value="DUF4646"/>
</dbReference>
<dbReference type="Pfam" id="PF15496">
    <property type="entry name" value="DUF4646"/>
    <property type="match status" value="1"/>
</dbReference>
<feature type="compositionally biased region" description="Basic and acidic residues" evidence="1">
    <location>
        <begin position="8"/>
        <end position="17"/>
    </location>
</feature>
<evidence type="ECO:0000313" key="2">
    <source>
        <dbReference type="EMBL" id="OSX64682.1"/>
    </source>
</evidence>
<reference evidence="2 3" key="1">
    <citation type="submission" date="2017-04" db="EMBL/GenBank/DDBJ databases">
        <title>Genome Sequence of the Model Brown-Rot Fungus Postia placenta SB12.</title>
        <authorList>
            <consortium name="DOE Joint Genome Institute"/>
            <person name="Gaskell J."/>
            <person name="Kersten P."/>
            <person name="Larrondo L.F."/>
            <person name="Canessa P."/>
            <person name="Martinez D."/>
            <person name="Hibbett D."/>
            <person name="Schmoll M."/>
            <person name="Kubicek C.P."/>
            <person name="Martinez A.T."/>
            <person name="Yadav J."/>
            <person name="Master E."/>
            <person name="Magnuson J.K."/>
            <person name="James T."/>
            <person name="Yaver D."/>
            <person name="Berka R."/>
            <person name="Labutti K."/>
            <person name="Lipzen A."/>
            <person name="Aerts A."/>
            <person name="Barry K."/>
            <person name="Henrissat B."/>
            <person name="Blanchette R."/>
            <person name="Grigoriev I."/>
            <person name="Cullen D."/>
        </authorList>
    </citation>
    <scope>NUCLEOTIDE SEQUENCE [LARGE SCALE GENOMIC DNA]</scope>
    <source>
        <strain evidence="2 3">MAD-698-R-SB12</strain>
    </source>
</reference>
<gene>
    <name evidence="2" type="ORF">POSPLADRAFT_1133593</name>
</gene>
<sequence length="400" mass="44422">MSSNDQGTPEKGDHQYYQDEEQRELDHAQNYSAAEDKDPAPPPPYEQHHAGQRGPSYENTSYAPPQGRPYTLNDPGRATYGQYATRDYDPCRDESSSDAGPDGRGYNRQSYDQERPSTHMVEPTRPSGDARIAANYSELGSQATSSSSGSGTRNLINTPPPSFQRAPPPGLPYPPFPPVALRTAGSDLSKGFPKVPPPPPGGEPHPFATHDVHKEDWTRFLNDVKEAAALSTTDRSVSNVAPLALGVSFGIAGKSGVAGELIDRWNNQFFHPRHMNVVLAQGPMSYSGPDVPPPDIGQHEVSRAYRSRDDLGLNSGSESSSSSSSCSSDNSRRKERRKREHDRRKEHRKHTKDERKKQREQRREGRKDVKRQPWRLVVAYYQPAYGQPAGAYGQQRGVYM</sequence>
<feature type="region of interest" description="Disordered" evidence="1">
    <location>
        <begin position="309"/>
        <end position="372"/>
    </location>
</feature>
<dbReference type="OrthoDB" id="5314275at2759"/>